<evidence type="ECO:0000259" key="6">
    <source>
        <dbReference type="PROSITE" id="PS50110"/>
    </source>
</evidence>
<feature type="domain" description="HTH hxlR-type" evidence="7">
    <location>
        <begin position="6"/>
        <end position="106"/>
    </location>
</feature>
<dbReference type="eggNOG" id="arCOG01057">
    <property type="taxonomic scope" value="Archaea"/>
</dbReference>
<dbReference type="AlphaFoldDB" id="L9XBZ6"/>
<dbReference type="EMBL" id="AOIB01000016">
    <property type="protein sequence ID" value="ELY59255.1"/>
    <property type="molecule type" value="Genomic_DNA"/>
</dbReference>
<keyword evidence="4" id="KW-0597">Phosphoprotein</keyword>
<dbReference type="InterPro" id="IPR036390">
    <property type="entry name" value="WH_DNA-bd_sf"/>
</dbReference>
<dbReference type="InterPro" id="IPR002577">
    <property type="entry name" value="HTH_HxlR"/>
</dbReference>
<evidence type="ECO:0000256" key="4">
    <source>
        <dbReference type="PROSITE-ProRule" id="PRU00169"/>
    </source>
</evidence>
<dbReference type="PANTHER" id="PTHR33204">
    <property type="entry name" value="TRANSCRIPTIONAL REGULATOR, MARR FAMILY"/>
    <property type="match status" value="1"/>
</dbReference>
<evidence type="ECO:0000256" key="2">
    <source>
        <dbReference type="ARBA" id="ARBA00023125"/>
    </source>
</evidence>
<dbReference type="PROSITE" id="PS50110">
    <property type="entry name" value="RESPONSE_REGULATORY"/>
    <property type="match status" value="1"/>
</dbReference>
<dbReference type="PATRIC" id="fig|1227497.3.peg.1637"/>
<dbReference type="SUPFAM" id="SSF46785">
    <property type="entry name" value="Winged helix' DNA-binding domain"/>
    <property type="match status" value="1"/>
</dbReference>
<organism evidence="8 9">
    <name type="scientific">Natronococcus amylolyticus DSM 10524</name>
    <dbReference type="NCBI Taxonomy" id="1227497"/>
    <lineage>
        <taxon>Archaea</taxon>
        <taxon>Methanobacteriati</taxon>
        <taxon>Methanobacteriota</taxon>
        <taxon>Stenosarchaea group</taxon>
        <taxon>Halobacteria</taxon>
        <taxon>Halobacteriales</taxon>
        <taxon>Natrialbaceae</taxon>
        <taxon>Natronococcus</taxon>
    </lineage>
</organism>
<reference evidence="8 9" key="1">
    <citation type="journal article" date="2014" name="PLoS Genet.">
        <title>Phylogenetically driven sequencing of extremely halophilic archaea reveals strategies for static and dynamic osmo-response.</title>
        <authorList>
            <person name="Becker E.A."/>
            <person name="Seitzer P.M."/>
            <person name="Tritt A."/>
            <person name="Larsen D."/>
            <person name="Krusor M."/>
            <person name="Yao A.I."/>
            <person name="Wu D."/>
            <person name="Madern D."/>
            <person name="Eisen J.A."/>
            <person name="Darling A.E."/>
            <person name="Facciotti M.T."/>
        </authorList>
    </citation>
    <scope>NUCLEOTIDE SEQUENCE [LARGE SCALE GENOMIC DNA]</scope>
    <source>
        <strain evidence="8 9">DSM 10524</strain>
    </source>
</reference>
<evidence type="ECO:0000256" key="1">
    <source>
        <dbReference type="ARBA" id="ARBA00023015"/>
    </source>
</evidence>
<name>L9XBZ6_9EURY</name>
<dbReference type="PANTHER" id="PTHR33204:SF18">
    <property type="entry name" value="TRANSCRIPTIONAL REGULATORY PROTEIN"/>
    <property type="match status" value="1"/>
</dbReference>
<feature type="compositionally biased region" description="Acidic residues" evidence="5">
    <location>
        <begin position="284"/>
        <end position="300"/>
    </location>
</feature>
<dbReference type="GO" id="GO:0000160">
    <property type="term" value="P:phosphorelay signal transduction system"/>
    <property type="evidence" value="ECO:0007669"/>
    <property type="project" value="InterPro"/>
</dbReference>
<dbReference type="SMART" id="SM00448">
    <property type="entry name" value="REC"/>
    <property type="match status" value="1"/>
</dbReference>
<gene>
    <name evidence="8" type="ORF">C491_07936</name>
</gene>
<proteinExistence type="predicted"/>
<dbReference type="OrthoDB" id="10490at2157"/>
<dbReference type="GO" id="GO:0003677">
    <property type="term" value="F:DNA binding"/>
    <property type="evidence" value="ECO:0007669"/>
    <property type="project" value="UniProtKB-KW"/>
</dbReference>
<protein>
    <submittedName>
        <fullName evidence="8">HxlR family transcriptional regulator</fullName>
    </submittedName>
</protein>
<evidence type="ECO:0000259" key="7">
    <source>
        <dbReference type="PROSITE" id="PS51118"/>
    </source>
</evidence>
<dbReference type="Pfam" id="PF01638">
    <property type="entry name" value="HxlR"/>
    <property type="match status" value="1"/>
</dbReference>
<dbReference type="Gene3D" id="1.10.10.10">
    <property type="entry name" value="Winged helix-like DNA-binding domain superfamily/Winged helix DNA-binding domain"/>
    <property type="match status" value="1"/>
</dbReference>
<evidence type="ECO:0000256" key="3">
    <source>
        <dbReference type="ARBA" id="ARBA00023163"/>
    </source>
</evidence>
<evidence type="ECO:0000256" key="5">
    <source>
        <dbReference type="SAM" id="MobiDB-lite"/>
    </source>
</evidence>
<evidence type="ECO:0000313" key="8">
    <source>
        <dbReference type="EMBL" id="ELY59255.1"/>
    </source>
</evidence>
<keyword evidence="9" id="KW-1185">Reference proteome</keyword>
<keyword evidence="2" id="KW-0238">DNA-binding</keyword>
<comment type="caution">
    <text evidence="8">The sequence shown here is derived from an EMBL/GenBank/DDBJ whole genome shotgun (WGS) entry which is preliminary data.</text>
</comment>
<dbReference type="InterPro" id="IPR001789">
    <property type="entry name" value="Sig_transdc_resp-reg_receiver"/>
</dbReference>
<dbReference type="eggNOG" id="arCOG02599">
    <property type="taxonomic scope" value="Archaea"/>
</dbReference>
<keyword evidence="1" id="KW-0805">Transcription regulation</keyword>
<sequence>MTETPNPAQSVAGSLLGTKWKPRLIVTLAREGRLGFGDCKRELEGISSKVLSDNLDDLREHGVVSRDVVQERPRRVEYELTGAGRELYTILESMAEWDATHVTGAGAPTVLLADDDTRLLELYALWLAADYDVVTATDGREAFRRLEESVDVAVLDRSMPGKSGDEIASSIARVGQETPIAILTSMQVTPADVSLPADRLLRKPITEGELRTAIEELDRLPDEAPIAREVRARRHRLEFVETHLGSAVRSTAPYRRARAALDRIEADRAAAVEAREPWRRLLEEGADPETEMSSSDEDAF</sequence>
<dbReference type="SUPFAM" id="SSF52172">
    <property type="entry name" value="CheY-like"/>
    <property type="match status" value="1"/>
</dbReference>
<dbReference type="Gene3D" id="3.40.50.2300">
    <property type="match status" value="1"/>
</dbReference>
<dbReference type="Pfam" id="PF00072">
    <property type="entry name" value="Response_reg"/>
    <property type="match status" value="1"/>
</dbReference>
<dbReference type="InterPro" id="IPR011006">
    <property type="entry name" value="CheY-like_superfamily"/>
</dbReference>
<dbReference type="PROSITE" id="PS51118">
    <property type="entry name" value="HTH_HXLR"/>
    <property type="match status" value="1"/>
</dbReference>
<dbReference type="InterPro" id="IPR036388">
    <property type="entry name" value="WH-like_DNA-bd_sf"/>
</dbReference>
<dbReference type="STRING" id="1227497.C491_07936"/>
<evidence type="ECO:0000313" key="9">
    <source>
        <dbReference type="Proteomes" id="UP000011688"/>
    </source>
</evidence>
<dbReference type="Proteomes" id="UP000011688">
    <property type="component" value="Unassembled WGS sequence"/>
</dbReference>
<feature type="domain" description="Response regulatory" evidence="6">
    <location>
        <begin position="109"/>
        <end position="218"/>
    </location>
</feature>
<feature type="region of interest" description="Disordered" evidence="5">
    <location>
        <begin position="277"/>
        <end position="300"/>
    </location>
</feature>
<dbReference type="RefSeq" id="WP_005555052.1">
    <property type="nucleotide sequence ID" value="NZ_AOIB01000016.1"/>
</dbReference>
<dbReference type="CDD" id="cd00156">
    <property type="entry name" value="REC"/>
    <property type="match status" value="1"/>
</dbReference>
<feature type="modified residue" description="4-aspartylphosphate" evidence="4">
    <location>
        <position position="156"/>
    </location>
</feature>
<accession>L9XBZ6</accession>
<keyword evidence="3" id="KW-0804">Transcription</keyword>